<comment type="subcellular location">
    <subcellularLocation>
        <location evidence="4">Cytoplasm</location>
    </subcellularLocation>
</comment>
<dbReference type="GO" id="GO:0009117">
    <property type="term" value="P:nucleotide metabolic process"/>
    <property type="evidence" value="ECO:0007669"/>
    <property type="project" value="UniProtKB-KW"/>
</dbReference>
<dbReference type="InterPro" id="IPR003697">
    <property type="entry name" value="Maf-like"/>
</dbReference>
<proteinExistence type="inferred from homology"/>
<evidence type="ECO:0000313" key="5">
    <source>
        <dbReference type="EMBL" id="OUI79897.1"/>
    </source>
</evidence>
<evidence type="ECO:0000313" key="6">
    <source>
        <dbReference type="Proteomes" id="UP000194639"/>
    </source>
</evidence>
<evidence type="ECO:0000256" key="3">
    <source>
        <dbReference type="ARBA" id="ARBA00023080"/>
    </source>
</evidence>
<reference evidence="5 6" key="1">
    <citation type="submission" date="2014-06" db="EMBL/GenBank/DDBJ databases">
        <authorList>
            <person name="Ju J."/>
            <person name="Zhang J."/>
        </authorList>
    </citation>
    <scope>NUCLEOTIDE SEQUENCE [LARGE SCALE GENOMIC DNA]</scope>
    <source>
        <strain evidence="5">DmW_045</strain>
    </source>
</reference>
<comment type="catalytic activity">
    <reaction evidence="4">
        <text>a 2'-deoxyribonucleoside 5'-triphosphate + H2O = a 2'-deoxyribonucleoside 5'-phosphate + diphosphate + H(+)</text>
        <dbReference type="Rhea" id="RHEA:44644"/>
        <dbReference type="ChEBI" id="CHEBI:15377"/>
        <dbReference type="ChEBI" id="CHEBI:15378"/>
        <dbReference type="ChEBI" id="CHEBI:33019"/>
        <dbReference type="ChEBI" id="CHEBI:61560"/>
        <dbReference type="ChEBI" id="CHEBI:65317"/>
        <dbReference type="EC" id="3.6.1.9"/>
    </reaction>
</comment>
<name>A0A251ZZ17_9PROT</name>
<dbReference type="GO" id="GO:0047429">
    <property type="term" value="F:nucleoside triphosphate diphosphatase activity"/>
    <property type="evidence" value="ECO:0007669"/>
    <property type="project" value="UniProtKB-EC"/>
</dbReference>
<accession>A0A251ZZ17</accession>
<evidence type="ECO:0000256" key="2">
    <source>
        <dbReference type="ARBA" id="ARBA00022801"/>
    </source>
</evidence>
<evidence type="ECO:0000256" key="4">
    <source>
        <dbReference type="HAMAP-Rule" id="MF_00528"/>
    </source>
</evidence>
<comment type="function">
    <text evidence="4">Nucleoside triphosphate pyrophosphatase. May have a dual role in cell division arrest and in preventing the incorporation of modified nucleotides into cellular nucleic acids.</text>
</comment>
<dbReference type="PANTHER" id="PTHR43213">
    <property type="entry name" value="BIFUNCTIONAL DTTP/UTP PYROPHOSPHATASE/METHYLTRANSFERASE PROTEIN-RELATED"/>
    <property type="match status" value="1"/>
</dbReference>
<sequence length="210" mass="22452">MPDLVLKPTPLQNTATPLVLASGSAIRKQLLHNAGLSCLAEPAALEEGVLKAEGLAQGWAASTTALRLAEAKALALHKPEAFVIGADQMLSCEGMLYNKPETQDAARTQLKALRSKTHTLHTAVVVCHKGAVLWQYVSEPKLTMRSFSDTFLDAYLQSEGAECLCSVGAYRLEGPGLQLFEQIEGDYSAILGLPLLPLLEALRTLGVTLS</sequence>
<comment type="catalytic activity">
    <reaction evidence="4">
        <text>a ribonucleoside 5'-triphosphate + H2O = a ribonucleoside 5'-phosphate + diphosphate + H(+)</text>
        <dbReference type="Rhea" id="RHEA:23996"/>
        <dbReference type="ChEBI" id="CHEBI:15377"/>
        <dbReference type="ChEBI" id="CHEBI:15378"/>
        <dbReference type="ChEBI" id="CHEBI:33019"/>
        <dbReference type="ChEBI" id="CHEBI:58043"/>
        <dbReference type="ChEBI" id="CHEBI:61557"/>
        <dbReference type="EC" id="3.6.1.9"/>
    </reaction>
</comment>
<dbReference type="RefSeq" id="WP_086552997.1">
    <property type="nucleotide sequence ID" value="NZ_JBDNKV010000062.1"/>
</dbReference>
<dbReference type="HAMAP" id="MF_00528">
    <property type="entry name" value="Maf"/>
    <property type="match status" value="1"/>
</dbReference>
<organism evidence="5 6">
    <name type="scientific">Acetobacter orientalis</name>
    <dbReference type="NCBI Taxonomy" id="146474"/>
    <lineage>
        <taxon>Bacteria</taxon>
        <taxon>Pseudomonadati</taxon>
        <taxon>Pseudomonadota</taxon>
        <taxon>Alphaproteobacteria</taxon>
        <taxon>Acetobacterales</taxon>
        <taxon>Acetobacteraceae</taxon>
        <taxon>Acetobacter</taxon>
    </lineage>
</organism>
<protein>
    <recommendedName>
        <fullName evidence="4">Nucleoside triphosphate pyrophosphatase</fullName>
        <ecNumber evidence="4">3.6.1.9</ecNumber>
    </recommendedName>
    <alternativeName>
        <fullName evidence="4">Nucleotide pyrophosphatase</fullName>
        <shortName evidence="4">Nucleotide PPase</shortName>
    </alternativeName>
</protein>
<dbReference type="Proteomes" id="UP000194639">
    <property type="component" value="Unassembled WGS sequence"/>
</dbReference>
<dbReference type="PIRSF" id="PIRSF006305">
    <property type="entry name" value="Maf"/>
    <property type="match status" value="1"/>
</dbReference>
<dbReference type="SUPFAM" id="SSF52972">
    <property type="entry name" value="ITPase-like"/>
    <property type="match status" value="1"/>
</dbReference>
<comment type="caution">
    <text evidence="5">The sequence shown here is derived from an EMBL/GenBank/DDBJ whole genome shotgun (WGS) entry which is preliminary data.</text>
</comment>
<gene>
    <name evidence="5" type="ORF">HK12_10935</name>
</gene>
<comment type="caution">
    <text evidence="4">Lacks conserved residue(s) required for the propagation of feature annotation.</text>
</comment>
<dbReference type="GO" id="GO:0005737">
    <property type="term" value="C:cytoplasm"/>
    <property type="evidence" value="ECO:0007669"/>
    <property type="project" value="UniProtKB-SubCell"/>
</dbReference>
<dbReference type="InterPro" id="IPR029001">
    <property type="entry name" value="ITPase-like_fam"/>
</dbReference>
<dbReference type="EMBL" id="JOMO01000046">
    <property type="protein sequence ID" value="OUI79897.1"/>
    <property type="molecule type" value="Genomic_DNA"/>
</dbReference>
<comment type="cofactor">
    <cofactor evidence="1 4">
        <name>a divalent metal cation</name>
        <dbReference type="ChEBI" id="CHEBI:60240"/>
    </cofactor>
</comment>
<dbReference type="Gene3D" id="3.90.950.10">
    <property type="match status" value="1"/>
</dbReference>
<dbReference type="AlphaFoldDB" id="A0A251ZZ17"/>
<dbReference type="CDD" id="cd00555">
    <property type="entry name" value="Maf"/>
    <property type="match status" value="1"/>
</dbReference>
<keyword evidence="2 4" id="KW-0378">Hydrolase</keyword>
<dbReference type="PANTHER" id="PTHR43213:SF5">
    <property type="entry name" value="BIFUNCTIONAL DTTP_UTP PYROPHOSPHATASE_METHYLTRANSFERASE PROTEIN-RELATED"/>
    <property type="match status" value="1"/>
</dbReference>
<keyword evidence="3 4" id="KW-0546">Nucleotide metabolism</keyword>
<dbReference type="Pfam" id="PF02545">
    <property type="entry name" value="Maf"/>
    <property type="match status" value="1"/>
</dbReference>
<keyword evidence="4" id="KW-0963">Cytoplasm</keyword>
<comment type="similarity">
    <text evidence="4">Belongs to the Maf family.</text>
</comment>
<evidence type="ECO:0000256" key="1">
    <source>
        <dbReference type="ARBA" id="ARBA00001968"/>
    </source>
</evidence>
<dbReference type="EC" id="3.6.1.9" evidence="4"/>
<feature type="active site" description="Proton acceptor" evidence="4">
    <location>
        <position position="87"/>
    </location>
</feature>